<dbReference type="Proteomes" id="UP000232323">
    <property type="component" value="Unassembled WGS sequence"/>
</dbReference>
<dbReference type="GO" id="GO:0016491">
    <property type="term" value="F:oxidoreductase activity"/>
    <property type="evidence" value="ECO:0007669"/>
    <property type="project" value="UniProtKB-KW"/>
</dbReference>
<dbReference type="EMBL" id="BEGY01000093">
    <property type="protein sequence ID" value="GAX83176.1"/>
    <property type="molecule type" value="Genomic_DNA"/>
</dbReference>
<evidence type="ECO:0000313" key="4">
    <source>
        <dbReference type="EMBL" id="GAX83176.1"/>
    </source>
</evidence>
<dbReference type="STRING" id="1157962.A0A250XJI2"/>
<dbReference type="CDD" id="cd19093">
    <property type="entry name" value="AKR_AtPLR-like"/>
    <property type="match status" value="1"/>
</dbReference>
<dbReference type="InterPro" id="IPR036812">
    <property type="entry name" value="NAD(P)_OxRdtase_dom_sf"/>
</dbReference>
<evidence type="ECO:0000256" key="2">
    <source>
        <dbReference type="SAM" id="MobiDB-lite"/>
    </source>
</evidence>
<dbReference type="InterPro" id="IPR023210">
    <property type="entry name" value="NADP_OxRdtase_dom"/>
</dbReference>
<evidence type="ECO:0000313" key="5">
    <source>
        <dbReference type="Proteomes" id="UP000232323"/>
    </source>
</evidence>
<evidence type="ECO:0000256" key="1">
    <source>
        <dbReference type="ARBA" id="ARBA00023002"/>
    </source>
</evidence>
<evidence type="ECO:0000259" key="3">
    <source>
        <dbReference type="Pfam" id="PF00248"/>
    </source>
</evidence>
<reference evidence="4 5" key="1">
    <citation type="submission" date="2017-08" db="EMBL/GenBank/DDBJ databases">
        <title>Acidophilic green algal genome provides insights into adaptation to an acidic environment.</title>
        <authorList>
            <person name="Hirooka S."/>
            <person name="Hirose Y."/>
            <person name="Kanesaki Y."/>
            <person name="Higuchi S."/>
            <person name="Fujiwara T."/>
            <person name="Onuma R."/>
            <person name="Era A."/>
            <person name="Ohbayashi R."/>
            <person name="Uzuka A."/>
            <person name="Nozaki H."/>
            <person name="Yoshikawa H."/>
            <person name="Miyagishima S.Y."/>
        </authorList>
    </citation>
    <scope>NUCLEOTIDE SEQUENCE [LARGE SCALE GENOMIC DNA]</scope>
    <source>
        <strain evidence="4 5">NIES-2499</strain>
    </source>
</reference>
<organism evidence="4 5">
    <name type="scientific">Chlamydomonas eustigma</name>
    <dbReference type="NCBI Taxonomy" id="1157962"/>
    <lineage>
        <taxon>Eukaryota</taxon>
        <taxon>Viridiplantae</taxon>
        <taxon>Chlorophyta</taxon>
        <taxon>core chlorophytes</taxon>
        <taxon>Chlorophyceae</taxon>
        <taxon>CS clade</taxon>
        <taxon>Chlamydomonadales</taxon>
        <taxon>Chlamydomonadaceae</taxon>
        <taxon>Chlamydomonas</taxon>
    </lineage>
</organism>
<proteinExistence type="predicted"/>
<dbReference type="Gene3D" id="3.20.20.100">
    <property type="entry name" value="NADP-dependent oxidoreductase domain"/>
    <property type="match status" value="1"/>
</dbReference>
<dbReference type="PANTHER" id="PTHR43625:SF5">
    <property type="entry name" value="PYRIDOXAL REDUCTASE, CHLOROPLASTIC"/>
    <property type="match status" value="1"/>
</dbReference>
<protein>
    <recommendedName>
        <fullName evidence="3">NADP-dependent oxidoreductase domain-containing protein</fullName>
    </recommendedName>
</protein>
<dbReference type="GO" id="GO:0005737">
    <property type="term" value="C:cytoplasm"/>
    <property type="evidence" value="ECO:0007669"/>
    <property type="project" value="TreeGrafter"/>
</dbReference>
<comment type="caution">
    <text evidence="4">The sequence shown here is derived from an EMBL/GenBank/DDBJ whole genome shotgun (WGS) entry which is preliminary data.</text>
</comment>
<dbReference type="InterPro" id="IPR050791">
    <property type="entry name" value="Aldo-Keto_reductase"/>
</dbReference>
<accession>A0A250XJI2</accession>
<dbReference type="AlphaFoldDB" id="A0A250XJI2"/>
<name>A0A250XJI2_9CHLO</name>
<gene>
    <name evidence="4" type="ORF">CEUSTIGMA_g10602.t1</name>
</gene>
<keyword evidence="1" id="KW-0560">Oxidoreductase</keyword>
<feature type="domain" description="NADP-dependent oxidoreductase" evidence="3">
    <location>
        <begin position="64"/>
        <end position="364"/>
    </location>
</feature>
<feature type="region of interest" description="Disordered" evidence="2">
    <location>
        <begin position="1"/>
        <end position="22"/>
    </location>
</feature>
<feature type="compositionally biased region" description="Basic residues" evidence="2">
    <location>
        <begin position="1"/>
        <end position="21"/>
    </location>
</feature>
<sequence>MHRSLHKPVNRKSQRSNHRRSASTQCYALLSWLKPKNSTRNDLNESPAYRKQDTRVLGELQVSPMGLGTWSWGNQFIWGYEESMDPELQRLFNLAVSRGVNIFDTADSYGTGRLNGRSEELLGRFINEYPGSDRVRDNINIATKFAAYPWRILPGNVVAACKGSLERLGTDQLSLGQLHWSAANYAPLQELALWNGLADCYELGLIKAAGVSNYGPKELRRIHKKLEGRGVPLASAQIQFSLLSWGQEQQEVQEVCSELGVGLIAYSPLALGVLSGKYSETNLPKGPRGLLFKQLLPEIQPLLQVLSAVARSRRKSMSQVAINWCMCKGAIPIPGAKDLHQVEDNLGSMGWRLTSSEEKALDAAASSVSKQGRMVQNVFQTK</sequence>
<keyword evidence="5" id="KW-1185">Reference proteome</keyword>
<dbReference type="PANTHER" id="PTHR43625">
    <property type="entry name" value="AFLATOXIN B1 ALDEHYDE REDUCTASE"/>
    <property type="match status" value="1"/>
</dbReference>
<dbReference type="Pfam" id="PF00248">
    <property type="entry name" value="Aldo_ket_red"/>
    <property type="match status" value="1"/>
</dbReference>
<dbReference type="OrthoDB" id="2310150at2759"/>
<dbReference type="SUPFAM" id="SSF51430">
    <property type="entry name" value="NAD(P)-linked oxidoreductase"/>
    <property type="match status" value="1"/>
</dbReference>